<keyword evidence="5" id="KW-0547">Nucleotide-binding</keyword>
<dbReference type="InterPro" id="IPR001610">
    <property type="entry name" value="PAC"/>
</dbReference>
<dbReference type="OrthoDB" id="236031at2"/>
<dbReference type="InterPro" id="IPR004358">
    <property type="entry name" value="Sig_transdc_His_kin-like_C"/>
</dbReference>
<sequence>MDPSSTEREFGRILEESLNEIFIFDAVTLQFLQVNRGGRENLGMTIQELRELTPVDIKPHMTRESFEALIQPLRNGSQETLVFDTLHRRKNGSDYEVEVHLQLASFHDLPAFVATILDTTKRNQVANDLRVRNRAIESVGVGVVISDASQHDMPIIYCNHAFERITGYGTQEVIGRNCRFLQQDDRDQEARHTIRETLHSGEECRVLLRNYRKDGQLFWNDLLISPVKNSAGVVTHYVGLCNDLTQRIRAEVEKSDRETRLQAILNTAVEAIITIDEWGVCESLNPAAETMFGYSVKEVIGQNISMLMPSPYREEHDQYLQNYLRTGEKKIIGIGREVVGRRKSGEEFPMELSVSEVRLKETRLFTGMVRDVTELKHAQQQLIQAERLTALGEATARLAHESRNSLQRIQIAVETARLHCDEHQLLVDQLNSIENASDRLHALHEEVRNYAAPLNLEFEETTLAKVWRSAWSATQHLRQGRQVHLIEQIPTDQIYCRVDRFRFEQVFRNLFENALVACSDPVEIAISVTETHTPLGDKWRLSIQDNGVGLDEQQRRRVFEPFFTTKAKGTGLGMAIAQRIVEAHGGTISVGSGFLGSGQRNGAEFIIEISR</sequence>
<dbReference type="SMART" id="SM00387">
    <property type="entry name" value="HATPase_c"/>
    <property type="match status" value="1"/>
</dbReference>
<evidence type="ECO:0000256" key="3">
    <source>
        <dbReference type="ARBA" id="ARBA00022553"/>
    </source>
</evidence>
<feature type="domain" description="PAS" evidence="12">
    <location>
        <begin position="128"/>
        <end position="201"/>
    </location>
</feature>
<dbReference type="InterPro" id="IPR003594">
    <property type="entry name" value="HATPase_dom"/>
</dbReference>
<dbReference type="FunFam" id="3.30.450.20:FF:000060">
    <property type="entry name" value="Sensor protein FixL"/>
    <property type="match status" value="1"/>
</dbReference>
<evidence type="ECO:0000313" key="15">
    <source>
        <dbReference type="Proteomes" id="UP000319852"/>
    </source>
</evidence>
<evidence type="ECO:0000256" key="7">
    <source>
        <dbReference type="ARBA" id="ARBA00022840"/>
    </source>
</evidence>
<comment type="function">
    <text evidence="9">Putative oxygen sensor; modulates the activity of FixJ, a transcriptional activator of nitrogen fixation fixK gene. FixL probably acts as a kinase that phosphorylates FixJ.</text>
</comment>
<dbReference type="InterPro" id="IPR000700">
    <property type="entry name" value="PAS-assoc_C"/>
</dbReference>
<keyword evidence="15" id="KW-1185">Reference proteome</keyword>
<feature type="domain" description="PAS" evidence="12">
    <location>
        <begin position="257"/>
        <end position="327"/>
    </location>
</feature>
<evidence type="ECO:0000256" key="5">
    <source>
        <dbReference type="ARBA" id="ARBA00022741"/>
    </source>
</evidence>
<evidence type="ECO:0000259" key="12">
    <source>
        <dbReference type="PROSITE" id="PS50112"/>
    </source>
</evidence>
<feature type="domain" description="PAC" evidence="13">
    <location>
        <begin position="334"/>
        <end position="384"/>
    </location>
</feature>
<dbReference type="SMART" id="SM00091">
    <property type="entry name" value="PAS"/>
    <property type="match status" value="3"/>
</dbReference>
<dbReference type="Pfam" id="PF02518">
    <property type="entry name" value="HATPase_c"/>
    <property type="match status" value="1"/>
</dbReference>
<dbReference type="AlphaFoldDB" id="A0A517MZD7"/>
<evidence type="ECO:0000256" key="6">
    <source>
        <dbReference type="ARBA" id="ARBA00022777"/>
    </source>
</evidence>
<evidence type="ECO:0000256" key="2">
    <source>
        <dbReference type="ARBA" id="ARBA00012438"/>
    </source>
</evidence>
<dbReference type="Pfam" id="PF00989">
    <property type="entry name" value="PAS"/>
    <property type="match status" value="1"/>
</dbReference>
<dbReference type="SMART" id="SM00086">
    <property type="entry name" value="PAC"/>
    <property type="match status" value="3"/>
</dbReference>
<dbReference type="PANTHER" id="PTHR43065:SF10">
    <property type="entry name" value="PEROXIDE STRESS-ACTIVATED HISTIDINE KINASE MAK3"/>
    <property type="match status" value="1"/>
</dbReference>
<reference evidence="14 15" key="1">
    <citation type="submission" date="2019-02" db="EMBL/GenBank/DDBJ databases">
        <title>Deep-cultivation of Planctomycetes and their phenomic and genomic characterization uncovers novel biology.</title>
        <authorList>
            <person name="Wiegand S."/>
            <person name="Jogler M."/>
            <person name="Boedeker C."/>
            <person name="Pinto D."/>
            <person name="Vollmers J."/>
            <person name="Rivas-Marin E."/>
            <person name="Kohn T."/>
            <person name="Peeters S.H."/>
            <person name="Heuer A."/>
            <person name="Rast P."/>
            <person name="Oberbeckmann S."/>
            <person name="Bunk B."/>
            <person name="Jeske O."/>
            <person name="Meyerdierks A."/>
            <person name="Storesund J.E."/>
            <person name="Kallscheuer N."/>
            <person name="Luecker S."/>
            <person name="Lage O.M."/>
            <person name="Pohl T."/>
            <person name="Merkel B.J."/>
            <person name="Hornburger P."/>
            <person name="Mueller R.-W."/>
            <person name="Bruemmer F."/>
            <person name="Labrenz M."/>
            <person name="Spormann A.M."/>
            <person name="Op den Camp H."/>
            <person name="Overmann J."/>
            <person name="Amann R."/>
            <person name="Jetten M.S.M."/>
            <person name="Mascher T."/>
            <person name="Medema M.H."/>
            <person name="Devos D.P."/>
            <person name="Kaster A.-K."/>
            <person name="Ovreas L."/>
            <person name="Rohde M."/>
            <person name="Galperin M.Y."/>
            <person name="Jogler C."/>
        </authorList>
    </citation>
    <scope>NUCLEOTIDE SEQUENCE [LARGE SCALE GENOMIC DNA]</scope>
    <source>
        <strain evidence="14 15">HG15A2</strain>
    </source>
</reference>
<dbReference type="SUPFAM" id="SSF55874">
    <property type="entry name" value="ATPase domain of HSP90 chaperone/DNA topoisomerase II/histidine kinase"/>
    <property type="match status" value="1"/>
</dbReference>
<dbReference type="PROSITE" id="PS50109">
    <property type="entry name" value="HIS_KIN"/>
    <property type="match status" value="1"/>
</dbReference>
<dbReference type="GO" id="GO:0006355">
    <property type="term" value="P:regulation of DNA-templated transcription"/>
    <property type="evidence" value="ECO:0007669"/>
    <property type="project" value="InterPro"/>
</dbReference>
<dbReference type="SUPFAM" id="SSF47384">
    <property type="entry name" value="Homodimeric domain of signal transducing histidine kinase"/>
    <property type="match status" value="1"/>
</dbReference>
<dbReference type="NCBIfam" id="TIGR00229">
    <property type="entry name" value="sensory_box"/>
    <property type="match status" value="3"/>
</dbReference>
<dbReference type="Proteomes" id="UP000319852">
    <property type="component" value="Chromosome"/>
</dbReference>
<protein>
    <recommendedName>
        <fullName evidence="10">Sensor protein FixL</fullName>
        <ecNumber evidence="2">2.7.13.3</ecNumber>
    </recommendedName>
</protein>
<dbReference type="InterPro" id="IPR005467">
    <property type="entry name" value="His_kinase_dom"/>
</dbReference>
<dbReference type="KEGG" id="amob:HG15A2_35870"/>
<dbReference type="PROSITE" id="PS50113">
    <property type="entry name" value="PAC"/>
    <property type="match status" value="2"/>
</dbReference>
<dbReference type="CDD" id="cd00075">
    <property type="entry name" value="HATPase"/>
    <property type="match status" value="1"/>
</dbReference>
<gene>
    <name evidence="14" type="primary">fixL_2</name>
    <name evidence="14" type="ORF">HG15A2_35870</name>
</gene>
<dbReference type="CDD" id="cd00130">
    <property type="entry name" value="PAS"/>
    <property type="match status" value="2"/>
</dbReference>
<keyword evidence="3" id="KW-0597">Phosphoprotein</keyword>
<evidence type="ECO:0000256" key="1">
    <source>
        <dbReference type="ARBA" id="ARBA00000085"/>
    </source>
</evidence>
<feature type="domain" description="PAC" evidence="13">
    <location>
        <begin position="202"/>
        <end position="256"/>
    </location>
</feature>
<dbReference type="PROSITE" id="PS50112">
    <property type="entry name" value="PAS"/>
    <property type="match status" value="2"/>
</dbReference>
<feature type="domain" description="Histidine kinase" evidence="11">
    <location>
        <begin position="397"/>
        <end position="611"/>
    </location>
</feature>
<dbReference type="EC" id="2.7.13.3" evidence="2"/>
<dbReference type="Pfam" id="PF13426">
    <property type="entry name" value="PAS_9"/>
    <property type="match status" value="2"/>
</dbReference>
<dbReference type="PANTHER" id="PTHR43065">
    <property type="entry name" value="SENSOR HISTIDINE KINASE"/>
    <property type="match status" value="1"/>
</dbReference>
<dbReference type="InterPro" id="IPR036097">
    <property type="entry name" value="HisK_dim/P_sf"/>
</dbReference>
<evidence type="ECO:0000313" key="14">
    <source>
        <dbReference type="EMBL" id="QDT00251.1"/>
    </source>
</evidence>
<keyword evidence="7" id="KW-0067">ATP-binding</keyword>
<dbReference type="GO" id="GO:0000155">
    <property type="term" value="F:phosphorelay sensor kinase activity"/>
    <property type="evidence" value="ECO:0007669"/>
    <property type="project" value="InterPro"/>
</dbReference>
<dbReference type="EMBL" id="CP036263">
    <property type="protein sequence ID" value="QDT00251.1"/>
    <property type="molecule type" value="Genomic_DNA"/>
</dbReference>
<dbReference type="GO" id="GO:0005524">
    <property type="term" value="F:ATP binding"/>
    <property type="evidence" value="ECO:0007669"/>
    <property type="project" value="UniProtKB-KW"/>
</dbReference>
<accession>A0A517MZD7</accession>
<dbReference type="RefSeq" id="WP_145061629.1">
    <property type="nucleotide sequence ID" value="NZ_CP036263.1"/>
</dbReference>
<evidence type="ECO:0000256" key="10">
    <source>
        <dbReference type="ARBA" id="ARBA00070616"/>
    </source>
</evidence>
<name>A0A517MZD7_9BACT</name>
<evidence type="ECO:0000259" key="13">
    <source>
        <dbReference type="PROSITE" id="PS50113"/>
    </source>
</evidence>
<dbReference type="InterPro" id="IPR000014">
    <property type="entry name" value="PAS"/>
</dbReference>
<evidence type="ECO:0000256" key="9">
    <source>
        <dbReference type="ARBA" id="ARBA00059827"/>
    </source>
</evidence>
<proteinExistence type="predicted"/>
<comment type="catalytic activity">
    <reaction evidence="1">
        <text>ATP + protein L-histidine = ADP + protein N-phospho-L-histidine.</text>
        <dbReference type="EC" id="2.7.13.3"/>
    </reaction>
</comment>
<dbReference type="Gene3D" id="3.30.450.20">
    <property type="entry name" value="PAS domain"/>
    <property type="match status" value="3"/>
</dbReference>
<dbReference type="InterPro" id="IPR035965">
    <property type="entry name" value="PAS-like_dom_sf"/>
</dbReference>
<keyword evidence="6" id="KW-0418">Kinase</keyword>
<evidence type="ECO:0000256" key="8">
    <source>
        <dbReference type="ARBA" id="ARBA00023012"/>
    </source>
</evidence>
<dbReference type="SUPFAM" id="SSF55785">
    <property type="entry name" value="PYP-like sensor domain (PAS domain)"/>
    <property type="match status" value="3"/>
</dbReference>
<dbReference type="Gene3D" id="1.10.287.130">
    <property type="match status" value="1"/>
</dbReference>
<organism evidence="14 15">
    <name type="scientific">Adhaeretor mobilis</name>
    <dbReference type="NCBI Taxonomy" id="1930276"/>
    <lineage>
        <taxon>Bacteria</taxon>
        <taxon>Pseudomonadati</taxon>
        <taxon>Planctomycetota</taxon>
        <taxon>Planctomycetia</taxon>
        <taxon>Pirellulales</taxon>
        <taxon>Lacipirellulaceae</taxon>
        <taxon>Adhaeretor</taxon>
    </lineage>
</organism>
<keyword evidence="8" id="KW-0902">Two-component regulatory system</keyword>
<dbReference type="InterPro" id="IPR036890">
    <property type="entry name" value="HATPase_C_sf"/>
</dbReference>
<evidence type="ECO:0000259" key="11">
    <source>
        <dbReference type="PROSITE" id="PS50109"/>
    </source>
</evidence>
<dbReference type="PRINTS" id="PR00344">
    <property type="entry name" value="BCTRLSENSOR"/>
</dbReference>
<keyword evidence="4 14" id="KW-0808">Transferase</keyword>
<dbReference type="Gene3D" id="3.30.565.10">
    <property type="entry name" value="Histidine kinase-like ATPase, C-terminal domain"/>
    <property type="match status" value="1"/>
</dbReference>
<dbReference type="InterPro" id="IPR013767">
    <property type="entry name" value="PAS_fold"/>
</dbReference>
<evidence type="ECO:0000256" key="4">
    <source>
        <dbReference type="ARBA" id="ARBA00022679"/>
    </source>
</evidence>